<evidence type="ECO:0000313" key="15">
    <source>
        <dbReference type="EMBL" id="QAA34977.1"/>
    </source>
</evidence>
<evidence type="ECO:0000256" key="12">
    <source>
        <dbReference type="HAMAP-Rule" id="MF_01014"/>
    </source>
</evidence>
<feature type="active site" description="Proton acceptor" evidence="12">
    <location>
        <position position="8"/>
    </location>
</feature>
<dbReference type="FunFam" id="3.20.20.70:FF:000009">
    <property type="entry name" value="1-(5-phosphoribosyl)-5-[(5-phosphoribosylamino)methylideneamino] imidazole-4-carboxamide isomerase"/>
    <property type="match status" value="1"/>
</dbReference>
<dbReference type="InterPro" id="IPR013785">
    <property type="entry name" value="Aldolase_TIM"/>
</dbReference>
<organism evidence="15 16">
    <name type="scientific">Clostridium manihotivorum</name>
    <dbReference type="NCBI Taxonomy" id="2320868"/>
    <lineage>
        <taxon>Bacteria</taxon>
        <taxon>Bacillati</taxon>
        <taxon>Bacillota</taxon>
        <taxon>Clostridia</taxon>
        <taxon>Eubacteriales</taxon>
        <taxon>Clostridiaceae</taxon>
        <taxon>Clostridium</taxon>
    </lineage>
</organism>
<keyword evidence="16" id="KW-1185">Reference proteome</keyword>
<evidence type="ECO:0000256" key="6">
    <source>
        <dbReference type="ARBA" id="ARBA00018464"/>
    </source>
</evidence>
<dbReference type="GO" id="GO:0005737">
    <property type="term" value="C:cytoplasm"/>
    <property type="evidence" value="ECO:0007669"/>
    <property type="project" value="UniProtKB-SubCell"/>
</dbReference>
<dbReference type="GO" id="GO:0000105">
    <property type="term" value="P:L-histidine biosynthetic process"/>
    <property type="evidence" value="ECO:0007669"/>
    <property type="project" value="UniProtKB-UniRule"/>
</dbReference>
<evidence type="ECO:0000256" key="9">
    <source>
        <dbReference type="ARBA" id="ARBA00023102"/>
    </source>
</evidence>
<evidence type="ECO:0000256" key="3">
    <source>
        <dbReference type="ARBA" id="ARBA00005133"/>
    </source>
</evidence>
<dbReference type="RefSeq" id="WP_128215674.1">
    <property type="nucleotide sequence ID" value="NZ_CP025746.1"/>
</dbReference>
<dbReference type="Proteomes" id="UP000286268">
    <property type="component" value="Chromosome"/>
</dbReference>
<sequence>MIIIPAIDLKDGKCVRLYKGEEDSTHVVAEDPIKISRQFEEQGAEFIHVVDLNGAFSGEQVNLPIIESIVKSVKIPVEVGGGIRSIEAIENLISIGVKRVILGTSAVSNKELLELALDKYGEKIAVGIDAANGYVAIKGWVEVTEKNYIDFAKELESLGVKTFIVTDISKDGTLEGPNLDMLKQLKDNILAANIIASGGIKDLNHIGKLKKLDLYGAITGKAIYSGNLDLDKAISLTKED</sequence>
<dbReference type="UniPathway" id="UPA00031">
    <property type="reaction ID" value="UER00009"/>
</dbReference>
<dbReference type="KEGG" id="cmah:C1I91_26880"/>
<comment type="pathway">
    <text evidence="3 12 14">Amino-acid biosynthesis; L-histidine biosynthesis; L-histidine from 5-phospho-alpha-D-ribose 1-diphosphate: step 4/9.</text>
</comment>
<dbReference type="GO" id="GO:0003949">
    <property type="term" value="F:1-(5-phosphoribosyl)-5-[(5-phosphoribosylamino)methylideneamino]imidazole-4-carboxamide isomerase activity"/>
    <property type="evidence" value="ECO:0007669"/>
    <property type="project" value="UniProtKB-UniRule"/>
</dbReference>
<comment type="catalytic activity">
    <reaction evidence="1 12 14">
        <text>1-(5-phospho-beta-D-ribosyl)-5-[(5-phospho-beta-D-ribosylamino)methylideneamino]imidazole-4-carboxamide = 5-[(5-phospho-1-deoxy-D-ribulos-1-ylimino)methylamino]-1-(5-phospho-beta-D-ribosyl)imidazole-4-carboxamide</text>
        <dbReference type="Rhea" id="RHEA:15469"/>
        <dbReference type="ChEBI" id="CHEBI:58435"/>
        <dbReference type="ChEBI" id="CHEBI:58525"/>
        <dbReference type="EC" id="5.3.1.16"/>
    </reaction>
</comment>
<comment type="subcellular location">
    <subcellularLocation>
        <location evidence="2 12 14">Cytoplasm</location>
    </subcellularLocation>
</comment>
<dbReference type="GO" id="GO:0000162">
    <property type="term" value="P:L-tryptophan biosynthetic process"/>
    <property type="evidence" value="ECO:0007669"/>
    <property type="project" value="TreeGrafter"/>
</dbReference>
<evidence type="ECO:0000256" key="11">
    <source>
        <dbReference type="ARBA" id="ARBA00030547"/>
    </source>
</evidence>
<accession>A0A410E0X5</accession>
<evidence type="ECO:0000256" key="14">
    <source>
        <dbReference type="RuleBase" id="RU003658"/>
    </source>
</evidence>
<proteinExistence type="inferred from homology"/>
<keyword evidence="7 12" id="KW-0963">Cytoplasm</keyword>
<protein>
    <recommendedName>
        <fullName evidence="6 12">1-(5-phosphoribosyl)-5-[(5-phosphoribosylamino)methylideneamino] imidazole-4-carboxamide isomerase</fullName>
        <ecNumber evidence="5 12">5.3.1.16</ecNumber>
    </recommendedName>
    <alternativeName>
        <fullName evidence="11 12">Phosphoribosylformimino-5-aminoimidazole carboxamide ribotide isomerase</fullName>
    </alternativeName>
</protein>
<dbReference type="PANTHER" id="PTHR43090:SF2">
    <property type="entry name" value="1-(5-PHOSPHORIBOSYL)-5-[(5-PHOSPHORIBOSYLAMINO)METHYLIDENEAMINO] IMIDAZOLE-4-CARBOXAMIDE ISOMERASE"/>
    <property type="match status" value="1"/>
</dbReference>
<keyword evidence="10 12" id="KW-0413">Isomerase</keyword>
<evidence type="ECO:0000256" key="4">
    <source>
        <dbReference type="ARBA" id="ARBA00009667"/>
    </source>
</evidence>
<comment type="similarity">
    <text evidence="4 12 13">Belongs to the HisA/HisF family.</text>
</comment>
<dbReference type="InterPro" id="IPR006062">
    <property type="entry name" value="His_biosynth"/>
</dbReference>
<evidence type="ECO:0000256" key="5">
    <source>
        <dbReference type="ARBA" id="ARBA00012550"/>
    </source>
</evidence>
<dbReference type="SUPFAM" id="SSF51366">
    <property type="entry name" value="Ribulose-phoshate binding barrel"/>
    <property type="match status" value="1"/>
</dbReference>
<dbReference type="OrthoDB" id="9807749at2"/>
<name>A0A410E0X5_9CLOT</name>
<evidence type="ECO:0000313" key="16">
    <source>
        <dbReference type="Proteomes" id="UP000286268"/>
    </source>
</evidence>
<evidence type="ECO:0000256" key="13">
    <source>
        <dbReference type="RuleBase" id="RU003657"/>
    </source>
</evidence>
<evidence type="ECO:0000256" key="8">
    <source>
        <dbReference type="ARBA" id="ARBA00022605"/>
    </source>
</evidence>
<dbReference type="HAMAP" id="MF_01014">
    <property type="entry name" value="HisA"/>
    <property type="match status" value="1"/>
</dbReference>
<evidence type="ECO:0000256" key="10">
    <source>
        <dbReference type="ARBA" id="ARBA00023235"/>
    </source>
</evidence>
<dbReference type="InterPro" id="IPR011060">
    <property type="entry name" value="RibuloseP-bd_barrel"/>
</dbReference>
<dbReference type="EC" id="5.3.1.16" evidence="5 12"/>
<dbReference type="InterPro" id="IPR044524">
    <property type="entry name" value="Isoase_HisA-like"/>
</dbReference>
<dbReference type="Pfam" id="PF00977">
    <property type="entry name" value="His_biosynth"/>
    <property type="match status" value="1"/>
</dbReference>
<evidence type="ECO:0000256" key="1">
    <source>
        <dbReference type="ARBA" id="ARBA00000901"/>
    </source>
</evidence>
<dbReference type="CDD" id="cd04732">
    <property type="entry name" value="HisA"/>
    <property type="match status" value="1"/>
</dbReference>
<keyword evidence="9 12" id="KW-0368">Histidine biosynthesis</keyword>
<reference evidence="15 16" key="1">
    <citation type="submission" date="2018-01" db="EMBL/GenBank/DDBJ databases">
        <title>Genome Sequencing and Assembly of Anaerobacter polyendosporus strain CT4.</title>
        <authorList>
            <person name="Tachaapaikoon C."/>
            <person name="Sutheeworapong S."/>
            <person name="Jenjaroenpun P."/>
            <person name="Wongsurawat T."/>
            <person name="Nookeaw I."/>
            <person name="Cheawchanlertfa P."/>
            <person name="Kosugi A."/>
            <person name="Cheevadhanarak S."/>
            <person name="Ratanakhanokchai K."/>
        </authorList>
    </citation>
    <scope>NUCLEOTIDE SEQUENCE [LARGE SCALE GENOMIC DNA]</scope>
    <source>
        <strain evidence="15 16">CT4</strain>
    </source>
</reference>
<dbReference type="NCBIfam" id="TIGR00007">
    <property type="entry name" value="1-(5-phosphoribosyl)-5-[(5-phosphoribosylamino)methylideneamino]imidazole-4-carboxamide isomerase"/>
    <property type="match status" value="1"/>
</dbReference>
<dbReference type="InterPro" id="IPR023016">
    <property type="entry name" value="HisA/PriA"/>
</dbReference>
<dbReference type="InterPro" id="IPR006063">
    <property type="entry name" value="HisA_bact_arch"/>
</dbReference>
<dbReference type="AlphaFoldDB" id="A0A410E0X5"/>
<dbReference type="EMBL" id="CP025746">
    <property type="protein sequence ID" value="QAA34977.1"/>
    <property type="molecule type" value="Genomic_DNA"/>
</dbReference>
<dbReference type="PANTHER" id="PTHR43090">
    <property type="entry name" value="1-(5-PHOSPHORIBOSYL)-5-[(5-PHOSPHORIBOSYLAMINO)METHYLIDENEAMINO] IMIDAZOLE-4-CARBOXAMIDE ISOMERASE"/>
    <property type="match status" value="1"/>
</dbReference>
<keyword evidence="8 12" id="KW-0028">Amino-acid biosynthesis</keyword>
<evidence type="ECO:0000256" key="2">
    <source>
        <dbReference type="ARBA" id="ARBA00004496"/>
    </source>
</evidence>
<feature type="active site" description="Proton donor" evidence="12">
    <location>
        <position position="129"/>
    </location>
</feature>
<dbReference type="Gene3D" id="3.20.20.70">
    <property type="entry name" value="Aldolase class I"/>
    <property type="match status" value="1"/>
</dbReference>
<gene>
    <name evidence="12 15" type="primary">hisA</name>
    <name evidence="15" type="ORF">C1I91_26880</name>
</gene>
<evidence type="ECO:0000256" key="7">
    <source>
        <dbReference type="ARBA" id="ARBA00022490"/>
    </source>
</evidence>